<feature type="transmembrane region" description="Helical" evidence="1">
    <location>
        <begin position="107"/>
        <end position="125"/>
    </location>
</feature>
<evidence type="ECO:0000256" key="1">
    <source>
        <dbReference type="SAM" id="Phobius"/>
    </source>
</evidence>
<keyword evidence="1" id="KW-0812">Transmembrane</keyword>
<keyword evidence="1" id="KW-1133">Transmembrane helix</keyword>
<feature type="transmembrane region" description="Helical" evidence="1">
    <location>
        <begin position="145"/>
        <end position="176"/>
    </location>
</feature>
<feature type="transmembrane region" description="Helical" evidence="1">
    <location>
        <begin position="77"/>
        <end position="95"/>
    </location>
</feature>
<dbReference type="EMBL" id="HBNS01025268">
    <property type="protein sequence ID" value="CAE4616796.1"/>
    <property type="molecule type" value="Transcribed_RNA"/>
</dbReference>
<dbReference type="PANTHER" id="PTHR34965">
    <property type="entry name" value="OS07G0118300 PROTEIN"/>
    <property type="match status" value="1"/>
</dbReference>
<protein>
    <submittedName>
        <fullName evidence="2">Uncharacterized protein</fullName>
    </submittedName>
</protein>
<sequence length="211" mass="24193">MNLCSAENDWEKHEQSLSEGEIRTTRSELLQAEMYPKRHYFHKMFIFINFITIMIAILYGIGQFIGIAFEQVGPVQYVLRVYVIALSALVILNELELSSLTTTSKLLNMWITRGLTYAFIGVLGLEENGGVVQVQEGADTEMRDMGILFIKVVAWMMVGIGCLYFVMGCLCLQIVLNKMREDYQFRVQRGKEKRKEVKRNPQLFANLGDMA</sequence>
<organism evidence="2">
    <name type="scientific">Ditylum brightwellii</name>
    <dbReference type="NCBI Taxonomy" id="49249"/>
    <lineage>
        <taxon>Eukaryota</taxon>
        <taxon>Sar</taxon>
        <taxon>Stramenopiles</taxon>
        <taxon>Ochrophyta</taxon>
        <taxon>Bacillariophyta</taxon>
        <taxon>Mediophyceae</taxon>
        <taxon>Lithodesmiophycidae</taxon>
        <taxon>Lithodesmiales</taxon>
        <taxon>Lithodesmiaceae</taxon>
        <taxon>Ditylum</taxon>
    </lineage>
</organism>
<keyword evidence="1" id="KW-0472">Membrane</keyword>
<evidence type="ECO:0000313" key="2">
    <source>
        <dbReference type="EMBL" id="CAE4616796.1"/>
    </source>
</evidence>
<dbReference type="PANTHER" id="PTHR34965:SF1">
    <property type="entry name" value="OS07G0118300 PROTEIN"/>
    <property type="match status" value="1"/>
</dbReference>
<reference evidence="2" key="1">
    <citation type="submission" date="2021-01" db="EMBL/GenBank/DDBJ databases">
        <authorList>
            <person name="Corre E."/>
            <person name="Pelletier E."/>
            <person name="Niang G."/>
            <person name="Scheremetjew M."/>
            <person name="Finn R."/>
            <person name="Kale V."/>
            <person name="Holt S."/>
            <person name="Cochrane G."/>
            <person name="Meng A."/>
            <person name="Brown T."/>
            <person name="Cohen L."/>
        </authorList>
    </citation>
    <scope>NUCLEOTIDE SEQUENCE</scope>
    <source>
        <strain evidence="2">GSO104</strain>
    </source>
</reference>
<proteinExistence type="predicted"/>
<gene>
    <name evidence="2" type="ORF">DBRI00130_LOCUS19930</name>
</gene>
<dbReference type="AlphaFoldDB" id="A0A7S4VKT3"/>
<accession>A0A7S4VKT3</accession>
<name>A0A7S4VKT3_9STRA</name>
<feature type="transmembrane region" description="Helical" evidence="1">
    <location>
        <begin position="44"/>
        <end position="65"/>
    </location>
</feature>